<dbReference type="Proteomes" id="UP000510647">
    <property type="component" value="Chromosome 1"/>
</dbReference>
<dbReference type="EMBL" id="CP059267">
    <property type="protein sequence ID" value="QLQ77935.1"/>
    <property type="molecule type" value="Genomic_DNA"/>
</dbReference>
<proteinExistence type="predicted"/>
<evidence type="ECO:0000313" key="2">
    <source>
        <dbReference type="Proteomes" id="UP000510647"/>
    </source>
</evidence>
<name>A0A7H9HNK6_9SACH</name>
<sequence length="176" mass="20340">MDGLELLEGLCERVERLELVLGDVGTVSDVGFCEMLVSVMRELQKVEQGYSERLLELVGIYALGDHEGGEDHETKLQAVLSRYDEIFRSLKELRKLDIAYRELAKQEMDSRAAVVEIRGLQRIPELVEACNRQLVRSLSLVQRFVSWNVQTNELFCELNSRLERLEREIESMCDYV</sequence>
<evidence type="ECO:0000313" key="1">
    <source>
        <dbReference type="EMBL" id="QLQ77935.1"/>
    </source>
</evidence>
<accession>A0A7H9HNK6</accession>
<protein>
    <submittedName>
        <fullName evidence="1">Uncharacterized protein</fullName>
    </submittedName>
</protein>
<reference evidence="1 2" key="1">
    <citation type="submission" date="2020-06" db="EMBL/GenBank/DDBJ databases">
        <title>The yeast mating-type switching endonuclease HO is a domesticated member of an unorthodox homing genetic element family.</title>
        <authorList>
            <person name="Coughlan A.Y."/>
            <person name="Lombardi L."/>
            <person name="Braun-Galleani S."/>
            <person name="Martos A.R."/>
            <person name="Galeote V."/>
            <person name="Bigey F."/>
            <person name="Dequin S."/>
            <person name="Byrne K.P."/>
            <person name="Wolfe K.H."/>
        </authorList>
    </citation>
    <scope>NUCLEOTIDE SEQUENCE [LARGE SCALE GENOMIC DNA]</scope>
    <source>
        <strain evidence="1 2">CBS2947</strain>
    </source>
</reference>
<keyword evidence="2" id="KW-1185">Reference proteome</keyword>
<dbReference type="AlphaFoldDB" id="A0A7H9HNK6"/>
<gene>
    <name evidence="1" type="ORF">HG537_0A01820</name>
</gene>
<dbReference type="OrthoDB" id="4038250at2759"/>
<organism evidence="1 2">
    <name type="scientific">Torulaspora globosa</name>
    <dbReference type="NCBI Taxonomy" id="48254"/>
    <lineage>
        <taxon>Eukaryota</taxon>
        <taxon>Fungi</taxon>
        <taxon>Dikarya</taxon>
        <taxon>Ascomycota</taxon>
        <taxon>Saccharomycotina</taxon>
        <taxon>Saccharomycetes</taxon>
        <taxon>Saccharomycetales</taxon>
        <taxon>Saccharomycetaceae</taxon>
        <taxon>Torulaspora</taxon>
    </lineage>
</organism>